<proteinExistence type="predicted"/>
<reference evidence="3" key="1">
    <citation type="submission" date="2020-11" db="EMBL/GenBank/DDBJ databases">
        <authorList>
            <person name="Tran Van P."/>
        </authorList>
    </citation>
    <scope>NUCLEOTIDE SEQUENCE</scope>
</reference>
<accession>A0A7R9JEE4</accession>
<gene>
    <name evidence="3" type="ORF">TCMB3V08_LOCUS10328</name>
</gene>
<sequence>MHAAAEAAAADLLILAVTSALVVRSSAQFVYGNGYGPLFLDGTSYPRLIPIKYSSPLSSVILSAADTTAVYPGFNSGQMYVSHCRRAPWSGHYDAGRAYSDPSPGDVMASSTANRDDSKNVSSTADISASVNRDYYCCGKKPAYQGHSSPRPKVVALATSSSENKGDPAIVYSATGASVGTAHGYSDHGKVSTCHGNRYPSLSDKQALAYSAANSGDSDVASAADVDLSLDYSTHSDGLHYPYYPERYDPEQSTVAVSTSSTVNSYDSAASFTSSADTGVGLSQISLPHVAGPSCDGYDNPGYAYPPGPKYEATVVTSTISSSDSAATSSEGGNFRYPPHSVYPGWGGYFDLGLCTSFAPHSASSNGIPCLYSVYGGPNPYY</sequence>
<dbReference type="AlphaFoldDB" id="A0A7R9JEE4"/>
<feature type="chain" id="PRO_5030926768" evidence="2">
    <location>
        <begin position="28"/>
        <end position="382"/>
    </location>
</feature>
<feature type="region of interest" description="Disordered" evidence="1">
    <location>
        <begin position="100"/>
        <end position="123"/>
    </location>
</feature>
<protein>
    <submittedName>
        <fullName evidence="3">(California timema) hypothetical protein</fullName>
    </submittedName>
</protein>
<name>A0A7R9JEE4_TIMCA</name>
<evidence type="ECO:0000256" key="1">
    <source>
        <dbReference type="SAM" id="MobiDB-lite"/>
    </source>
</evidence>
<organism evidence="3">
    <name type="scientific">Timema californicum</name>
    <name type="common">California timema</name>
    <name type="synonym">Walking stick</name>
    <dbReference type="NCBI Taxonomy" id="61474"/>
    <lineage>
        <taxon>Eukaryota</taxon>
        <taxon>Metazoa</taxon>
        <taxon>Ecdysozoa</taxon>
        <taxon>Arthropoda</taxon>
        <taxon>Hexapoda</taxon>
        <taxon>Insecta</taxon>
        <taxon>Pterygota</taxon>
        <taxon>Neoptera</taxon>
        <taxon>Polyneoptera</taxon>
        <taxon>Phasmatodea</taxon>
        <taxon>Timematodea</taxon>
        <taxon>Timematoidea</taxon>
        <taxon>Timematidae</taxon>
        <taxon>Timema</taxon>
    </lineage>
</organism>
<keyword evidence="2" id="KW-0732">Signal</keyword>
<feature type="signal peptide" evidence="2">
    <location>
        <begin position="1"/>
        <end position="27"/>
    </location>
</feature>
<evidence type="ECO:0000313" key="3">
    <source>
        <dbReference type="EMBL" id="CAD7577782.1"/>
    </source>
</evidence>
<dbReference type="EMBL" id="OE186147">
    <property type="protein sequence ID" value="CAD7577782.1"/>
    <property type="molecule type" value="Genomic_DNA"/>
</dbReference>
<evidence type="ECO:0000256" key="2">
    <source>
        <dbReference type="SAM" id="SignalP"/>
    </source>
</evidence>